<feature type="compositionally biased region" description="Low complexity" evidence="5">
    <location>
        <begin position="136"/>
        <end position="150"/>
    </location>
</feature>
<protein>
    <submittedName>
        <fullName evidence="8">OmpA family protein</fullName>
    </submittedName>
</protein>
<feature type="compositionally biased region" description="Low complexity" evidence="5">
    <location>
        <begin position="360"/>
        <end position="373"/>
    </location>
</feature>
<evidence type="ECO:0000256" key="5">
    <source>
        <dbReference type="SAM" id="MobiDB-lite"/>
    </source>
</evidence>
<organism evidence="8 9">
    <name type="scientific">Endobacterium cereale</name>
    <dbReference type="NCBI Taxonomy" id="2663029"/>
    <lineage>
        <taxon>Bacteria</taxon>
        <taxon>Pseudomonadati</taxon>
        <taxon>Pseudomonadota</taxon>
        <taxon>Alphaproteobacteria</taxon>
        <taxon>Hyphomicrobiales</taxon>
        <taxon>Rhizobiaceae</taxon>
        <taxon>Endobacterium</taxon>
    </lineage>
</organism>
<evidence type="ECO:0000256" key="6">
    <source>
        <dbReference type="SAM" id="SignalP"/>
    </source>
</evidence>
<dbReference type="InterPro" id="IPR006664">
    <property type="entry name" value="OMP_bac"/>
</dbReference>
<dbReference type="PROSITE" id="PS51123">
    <property type="entry name" value="OMPA_2"/>
    <property type="match status" value="1"/>
</dbReference>
<gene>
    <name evidence="8" type="ORF">GAO09_05635</name>
</gene>
<dbReference type="EMBL" id="WIXI01000034">
    <property type="protein sequence ID" value="MQY45544.1"/>
    <property type="molecule type" value="Genomic_DNA"/>
</dbReference>
<feature type="compositionally biased region" description="Basic and acidic residues" evidence="5">
    <location>
        <begin position="194"/>
        <end position="215"/>
    </location>
</feature>
<feature type="compositionally biased region" description="Basic and acidic residues" evidence="5">
    <location>
        <begin position="319"/>
        <end position="331"/>
    </location>
</feature>
<dbReference type="Pfam" id="PF00691">
    <property type="entry name" value="OmpA"/>
    <property type="match status" value="1"/>
</dbReference>
<name>A0A6A8A4K3_9HYPH</name>
<dbReference type="Gene3D" id="3.30.1330.60">
    <property type="entry name" value="OmpA-like domain"/>
    <property type="match status" value="1"/>
</dbReference>
<evidence type="ECO:0000256" key="1">
    <source>
        <dbReference type="ARBA" id="ARBA00004442"/>
    </source>
</evidence>
<feature type="compositionally biased region" description="Low complexity" evidence="5">
    <location>
        <begin position="67"/>
        <end position="77"/>
    </location>
</feature>
<feature type="compositionally biased region" description="Basic and acidic residues" evidence="5">
    <location>
        <begin position="176"/>
        <end position="185"/>
    </location>
</feature>
<feature type="chain" id="PRO_5025359303" evidence="6">
    <location>
        <begin position="33"/>
        <end position="734"/>
    </location>
</feature>
<dbReference type="GO" id="GO:0009279">
    <property type="term" value="C:cell outer membrane"/>
    <property type="evidence" value="ECO:0007669"/>
    <property type="project" value="UniProtKB-SubCell"/>
</dbReference>
<feature type="compositionally biased region" description="Low complexity" evidence="5">
    <location>
        <begin position="216"/>
        <end position="245"/>
    </location>
</feature>
<sequence>MSKKHRLMAKKFRAGVAMPVLSLSLIWQPAMAAPMAPGAMNVPAHNEIIRVQDAPSGEQPILPPGAAPQQEEAPAQAERPREQPPEPQAAPEPQRPEAPAAEPQAAPEPAPRAREPQAAPEPEAPRPRREAPAEQPPAAEKPAAEPPAAEQPKERPQRPERPARTEQDGETQPGGERPRGERPRGDAQQGEGRPQGERPRGERPQGERPRGERPAEAPQPDAQAPASRPAETAPPAAGEPAAPSERPARPAEGQAPAAGETTPGQAPTAGNAPAPEGTAPAAPGQAAPDQSGVMPGAAPAPAGQPAPGQAAAPPAGPRTPEEIERAKEIAKDPASATGPVVLPVENGAAILDSAKEYPSAPAAAAPGQPGQPRGPREGGPRPPRGGAEGGPAVAAPAGPPPPPPTSDAEAQALAPGERPRPPIKLEAATAERGERLDGRPRFERPEGFRERGGDRDGGRVILQFDNRTIVRHDDSRRFYDEGYEPEYERLRGGRTREIIERNGGVQIVTIRNRYGDVVQRSRIGDDGREYVLYYAPELMEDRDQPRRWRDPGLDLPPMRLTVPLDDYIIDTSTEPDRDYYEFLEQPPVERVERVYSLDEVRYSARIRDKVRRIDLDTITFATGSAEIPMNQASSLRKVADAIKEVLERDPAETFLIEGHTDAVGSDDSNLVLSDERAESVARVLTDAFDIAPENLATQGYGERYLKVRTDGPSQDNRRVTIRRITPLVKPVAQK</sequence>
<dbReference type="Proteomes" id="UP000435138">
    <property type="component" value="Unassembled WGS sequence"/>
</dbReference>
<feature type="compositionally biased region" description="Low complexity" evidence="5">
    <location>
        <begin position="295"/>
        <end position="313"/>
    </location>
</feature>
<evidence type="ECO:0000256" key="4">
    <source>
        <dbReference type="PROSITE-ProRule" id="PRU00473"/>
    </source>
</evidence>
<comment type="subcellular location">
    <subcellularLocation>
        <location evidence="1">Cell outer membrane</location>
    </subcellularLocation>
</comment>
<keyword evidence="6" id="KW-0732">Signal</keyword>
<dbReference type="InterPro" id="IPR036737">
    <property type="entry name" value="OmpA-like_sf"/>
</dbReference>
<accession>A0A6A8A4K3</accession>
<dbReference type="CDD" id="cd07185">
    <property type="entry name" value="OmpA_C-like"/>
    <property type="match status" value="1"/>
</dbReference>
<comment type="caution">
    <text evidence="8">The sequence shown here is derived from an EMBL/GenBank/DDBJ whole genome shotgun (WGS) entry which is preliminary data.</text>
</comment>
<feature type="region of interest" description="Disordered" evidence="5">
    <location>
        <begin position="54"/>
        <end position="457"/>
    </location>
</feature>
<dbReference type="InterPro" id="IPR050330">
    <property type="entry name" value="Bact_OuterMem_StrucFunc"/>
</dbReference>
<reference evidence="8 9" key="1">
    <citation type="submission" date="2019-11" db="EMBL/GenBank/DDBJ databases">
        <title>Genome analysis of Rhizobacterium cereale a novel genus and species isolated from maize roots in North Spain.</title>
        <authorList>
            <person name="Menendez E."/>
            <person name="Flores-Felix J.D."/>
            <person name="Ramirez-Bahena M.-H."/>
            <person name="Igual J.M."/>
            <person name="Garcia-Fraile P."/>
            <person name="Peix A."/>
            <person name="Velazquez E."/>
        </authorList>
    </citation>
    <scope>NUCLEOTIDE SEQUENCE [LARGE SCALE GENOMIC DNA]</scope>
    <source>
        <strain evidence="8 9">RZME27</strain>
    </source>
</reference>
<dbReference type="PANTHER" id="PTHR30329">
    <property type="entry name" value="STATOR ELEMENT OF FLAGELLAR MOTOR COMPLEX"/>
    <property type="match status" value="1"/>
</dbReference>
<feature type="domain" description="OmpA-like" evidence="7">
    <location>
        <begin position="607"/>
        <end position="732"/>
    </location>
</feature>
<dbReference type="AlphaFoldDB" id="A0A6A8A4K3"/>
<keyword evidence="9" id="KW-1185">Reference proteome</keyword>
<dbReference type="RefSeq" id="WP_153353068.1">
    <property type="nucleotide sequence ID" value="NZ_JAYKOO010000001.1"/>
</dbReference>
<feature type="compositionally biased region" description="Basic and acidic residues" evidence="5">
    <location>
        <begin position="123"/>
        <end position="132"/>
    </location>
</feature>
<dbReference type="PRINTS" id="PR01021">
    <property type="entry name" value="OMPADOMAIN"/>
</dbReference>
<dbReference type="PANTHER" id="PTHR30329:SF21">
    <property type="entry name" value="LIPOPROTEIN YIAD-RELATED"/>
    <property type="match status" value="1"/>
</dbReference>
<dbReference type="SUPFAM" id="SSF103088">
    <property type="entry name" value="OmpA-like"/>
    <property type="match status" value="1"/>
</dbReference>
<feature type="signal peptide" evidence="6">
    <location>
        <begin position="1"/>
        <end position="32"/>
    </location>
</feature>
<dbReference type="InterPro" id="IPR006665">
    <property type="entry name" value="OmpA-like"/>
</dbReference>
<feature type="compositionally biased region" description="Basic and acidic residues" evidence="5">
    <location>
        <begin position="429"/>
        <end position="457"/>
    </location>
</feature>
<keyword evidence="3" id="KW-0998">Cell outer membrane</keyword>
<evidence type="ECO:0000259" key="7">
    <source>
        <dbReference type="PROSITE" id="PS51123"/>
    </source>
</evidence>
<feature type="compositionally biased region" description="Low complexity" evidence="5">
    <location>
        <begin position="266"/>
        <end position="288"/>
    </location>
</feature>
<evidence type="ECO:0000256" key="2">
    <source>
        <dbReference type="ARBA" id="ARBA00023136"/>
    </source>
</evidence>
<proteinExistence type="predicted"/>
<evidence type="ECO:0000256" key="3">
    <source>
        <dbReference type="ARBA" id="ARBA00023237"/>
    </source>
</evidence>
<feature type="compositionally biased region" description="Low complexity" evidence="5">
    <location>
        <begin position="91"/>
        <end position="107"/>
    </location>
</feature>
<keyword evidence="2 4" id="KW-0472">Membrane</keyword>
<feature type="compositionally biased region" description="Basic and acidic residues" evidence="5">
    <location>
        <begin position="151"/>
        <end position="167"/>
    </location>
</feature>
<evidence type="ECO:0000313" key="9">
    <source>
        <dbReference type="Proteomes" id="UP000435138"/>
    </source>
</evidence>
<evidence type="ECO:0000313" key="8">
    <source>
        <dbReference type="EMBL" id="MQY45544.1"/>
    </source>
</evidence>